<feature type="transmembrane region" description="Helical" evidence="7">
    <location>
        <begin position="172"/>
        <end position="193"/>
    </location>
</feature>
<dbReference type="SUPFAM" id="SSF103473">
    <property type="entry name" value="MFS general substrate transporter"/>
    <property type="match status" value="1"/>
</dbReference>
<feature type="transmembrane region" description="Helical" evidence="7">
    <location>
        <begin position="462"/>
        <end position="485"/>
    </location>
</feature>
<comment type="subcellular location">
    <subcellularLocation>
        <location evidence="1">Membrane</location>
        <topology evidence="1">Multi-pass membrane protein</topology>
    </subcellularLocation>
</comment>
<evidence type="ECO:0000256" key="3">
    <source>
        <dbReference type="ARBA" id="ARBA00022448"/>
    </source>
</evidence>
<sequence length="576" mass="63219">MYRRSFYCYNYCHCHGHWHCRCCYLYKITIVCKNSQTMGESFVLLASYWLTTYYIPDNSDDADVVEARSQRCCRRAEKPWTLEFRSSKAFVVAVVAIAFFAVSIAYECFSTTWSRFADKLLLGCLHILDGETHRETTGSNKTLNWFNPQVVPLLPAILRERAHLPDDQLQKWMSILLAVFGGAVLIGSPILGFLADKGASRKVPFVFGLLAVAGSTAMFWTASSPAPLIVARFLQGLSTATVWIAGNSLVIDTVGKDQVGVAMGYVSMALTVGTLAGPALGGILFDRAGYDAVFIVAMSVLGIDIILRLLVMGPKRAPKWTEEHSQEESNHFLENWGERNSEAAEPVDKLLRKNRVSIPPIVRLAMSGQLLVVLVASAVDAILYNMFETVLPVFVIKTFHWGSLGIGLCFLPLSLPSLLSPVVGSFVDRHGPRIAAFLGFSFLVPVFLLLRLVTDDSTRSRVLFLVLLTLAGFSFTAQLVSLMVAVSEPVERKEKEYPGIFGGRGAMAQAYALHNIAWASGEVIGPVVSGELVEAAGWTVMVTVLATISGATAVLLACTNEEISRRVWRGKWTGNR</sequence>
<evidence type="ECO:0000259" key="8">
    <source>
        <dbReference type="PROSITE" id="PS50850"/>
    </source>
</evidence>
<dbReference type="RefSeq" id="XP_013325633.1">
    <property type="nucleotide sequence ID" value="XM_013470179.1"/>
</dbReference>
<keyword evidence="4 7" id="KW-0812">Transmembrane</keyword>
<dbReference type="Pfam" id="PF07690">
    <property type="entry name" value="MFS_1"/>
    <property type="match status" value="1"/>
</dbReference>
<feature type="transmembrane region" description="Helical" evidence="7">
    <location>
        <begin position="229"/>
        <end position="250"/>
    </location>
</feature>
<dbReference type="GO" id="GO:0016020">
    <property type="term" value="C:membrane"/>
    <property type="evidence" value="ECO:0007669"/>
    <property type="project" value="UniProtKB-SubCell"/>
</dbReference>
<dbReference type="InterPro" id="IPR001958">
    <property type="entry name" value="Tet-R_TetA/multi-R_MdtG-like"/>
</dbReference>
<dbReference type="PROSITE" id="PS50850">
    <property type="entry name" value="MFS"/>
    <property type="match status" value="1"/>
</dbReference>
<feature type="transmembrane region" description="Helical" evidence="7">
    <location>
        <begin position="434"/>
        <end position="450"/>
    </location>
</feature>
<dbReference type="PANTHER" id="PTHR23506">
    <property type="entry name" value="GH10249P"/>
    <property type="match status" value="1"/>
</dbReference>
<keyword evidence="5 7" id="KW-1133">Transmembrane helix</keyword>
<dbReference type="InterPro" id="IPR036259">
    <property type="entry name" value="MFS_trans_sf"/>
</dbReference>
<dbReference type="InterPro" id="IPR050930">
    <property type="entry name" value="MFS_Vesicular_Transporter"/>
</dbReference>
<dbReference type="PANTHER" id="PTHR23506:SF23">
    <property type="entry name" value="GH10249P"/>
    <property type="match status" value="1"/>
</dbReference>
<protein>
    <recommendedName>
        <fullName evidence="8">Major facilitator superfamily (MFS) profile domain-containing protein</fullName>
    </recommendedName>
</protein>
<dbReference type="AlphaFoldDB" id="A0A0F4YMD9"/>
<feature type="transmembrane region" description="Helical" evidence="7">
    <location>
        <begin position="291"/>
        <end position="311"/>
    </location>
</feature>
<evidence type="ECO:0000256" key="1">
    <source>
        <dbReference type="ARBA" id="ARBA00004141"/>
    </source>
</evidence>
<keyword evidence="3" id="KW-0813">Transport</keyword>
<feature type="transmembrane region" description="Helical" evidence="7">
    <location>
        <begin position="262"/>
        <end position="285"/>
    </location>
</feature>
<proteinExistence type="inferred from homology"/>
<accession>A0A0F4YMD9</accession>
<feature type="transmembrane region" description="Helical" evidence="7">
    <location>
        <begin position="205"/>
        <end position="223"/>
    </location>
</feature>
<dbReference type="InterPro" id="IPR020846">
    <property type="entry name" value="MFS_dom"/>
</dbReference>
<evidence type="ECO:0000313" key="9">
    <source>
        <dbReference type="EMBL" id="KKA19021.1"/>
    </source>
</evidence>
<gene>
    <name evidence="9" type="ORF">T310_7015</name>
</gene>
<evidence type="ECO:0000313" key="10">
    <source>
        <dbReference type="Proteomes" id="UP000053958"/>
    </source>
</evidence>
<organism evidence="9 10">
    <name type="scientific">Rasamsonia emersonii (strain ATCC 16479 / CBS 393.64 / IMI 116815)</name>
    <dbReference type="NCBI Taxonomy" id="1408163"/>
    <lineage>
        <taxon>Eukaryota</taxon>
        <taxon>Fungi</taxon>
        <taxon>Dikarya</taxon>
        <taxon>Ascomycota</taxon>
        <taxon>Pezizomycotina</taxon>
        <taxon>Eurotiomycetes</taxon>
        <taxon>Eurotiomycetidae</taxon>
        <taxon>Eurotiales</taxon>
        <taxon>Trichocomaceae</taxon>
        <taxon>Rasamsonia</taxon>
    </lineage>
</organism>
<evidence type="ECO:0000256" key="2">
    <source>
        <dbReference type="ARBA" id="ARBA00006829"/>
    </source>
</evidence>
<evidence type="ECO:0000256" key="4">
    <source>
        <dbReference type="ARBA" id="ARBA00022692"/>
    </source>
</evidence>
<dbReference type="OrthoDB" id="5086884at2759"/>
<dbReference type="InterPro" id="IPR011701">
    <property type="entry name" value="MFS"/>
</dbReference>
<feature type="transmembrane region" description="Helical" evidence="7">
    <location>
        <begin position="404"/>
        <end position="427"/>
    </location>
</feature>
<evidence type="ECO:0000256" key="6">
    <source>
        <dbReference type="ARBA" id="ARBA00023136"/>
    </source>
</evidence>
<evidence type="ECO:0000256" key="5">
    <source>
        <dbReference type="ARBA" id="ARBA00022989"/>
    </source>
</evidence>
<dbReference type="Proteomes" id="UP000053958">
    <property type="component" value="Unassembled WGS sequence"/>
</dbReference>
<dbReference type="GeneID" id="25319291"/>
<feature type="transmembrane region" description="Helical" evidence="7">
    <location>
        <begin position="538"/>
        <end position="559"/>
    </location>
</feature>
<comment type="caution">
    <text evidence="9">The sequence shown here is derived from an EMBL/GenBank/DDBJ whole genome shotgun (WGS) entry which is preliminary data.</text>
</comment>
<dbReference type="STRING" id="1408163.A0A0F4YMD9"/>
<keyword evidence="6 7" id="KW-0472">Membrane</keyword>
<feature type="transmembrane region" description="Helical" evidence="7">
    <location>
        <begin position="89"/>
        <end position="106"/>
    </location>
</feature>
<dbReference type="Gene3D" id="1.20.1250.20">
    <property type="entry name" value="MFS general substrate transporter like domains"/>
    <property type="match status" value="2"/>
</dbReference>
<evidence type="ECO:0000256" key="7">
    <source>
        <dbReference type="SAM" id="Phobius"/>
    </source>
</evidence>
<name>A0A0F4YMD9_RASE3</name>
<reference evidence="9 10" key="1">
    <citation type="submission" date="2015-04" db="EMBL/GenBank/DDBJ databases">
        <authorList>
            <person name="Heijne W.H."/>
            <person name="Fedorova N.D."/>
            <person name="Nierman W.C."/>
            <person name="Vollebregt A.W."/>
            <person name="Zhao Z."/>
            <person name="Wu L."/>
            <person name="Kumar M."/>
            <person name="Stam H."/>
            <person name="van den Berg M.A."/>
            <person name="Pel H.J."/>
        </authorList>
    </citation>
    <scope>NUCLEOTIDE SEQUENCE [LARGE SCALE GENOMIC DNA]</scope>
    <source>
        <strain evidence="9 10">CBS 393.64</strain>
    </source>
</reference>
<feature type="domain" description="Major facilitator superfamily (MFS) profile" evidence="8">
    <location>
        <begin position="91"/>
        <end position="564"/>
    </location>
</feature>
<dbReference type="GO" id="GO:0022857">
    <property type="term" value="F:transmembrane transporter activity"/>
    <property type="evidence" value="ECO:0007669"/>
    <property type="project" value="InterPro"/>
</dbReference>
<dbReference type="CDD" id="cd17325">
    <property type="entry name" value="MFS_MdtG_SLC18_like"/>
    <property type="match status" value="1"/>
</dbReference>
<dbReference type="PRINTS" id="PR01035">
    <property type="entry name" value="TCRTETA"/>
</dbReference>
<keyword evidence="10" id="KW-1185">Reference proteome</keyword>
<comment type="similarity">
    <text evidence="2">Belongs to the major facilitator superfamily. Vesicular transporter family.</text>
</comment>
<dbReference type="EMBL" id="LASV01000392">
    <property type="protein sequence ID" value="KKA19021.1"/>
    <property type="molecule type" value="Genomic_DNA"/>
</dbReference>